<evidence type="ECO:0000256" key="8">
    <source>
        <dbReference type="ARBA" id="ARBA00023242"/>
    </source>
</evidence>
<dbReference type="Pfam" id="PF00254">
    <property type="entry name" value="FKBP_C"/>
    <property type="match status" value="2"/>
</dbReference>
<name>A0AAF5DFB1_STRER</name>
<dbReference type="GO" id="GO:0044611">
    <property type="term" value="C:nuclear pore inner ring"/>
    <property type="evidence" value="ECO:0007669"/>
    <property type="project" value="TreeGrafter"/>
</dbReference>
<dbReference type="InterPro" id="IPR014908">
    <property type="entry name" value="Nucleoporin_Nup133/Nup155_N"/>
</dbReference>
<keyword evidence="5" id="KW-0813">Transport</keyword>
<dbReference type="FunFam" id="3.10.50.40:FF:000006">
    <property type="entry name" value="Peptidyl-prolyl cis-trans isomerase"/>
    <property type="match status" value="1"/>
</dbReference>
<dbReference type="Gene3D" id="1.25.40.450">
    <property type="entry name" value="Nucleoporin, helical domain, N-terminal subdomain"/>
    <property type="match status" value="1"/>
</dbReference>
<evidence type="ECO:0000256" key="7">
    <source>
        <dbReference type="ARBA" id="ARBA00023235"/>
    </source>
</evidence>
<dbReference type="GO" id="GO:0036228">
    <property type="term" value="P:protein localization to nuclear inner membrane"/>
    <property type="evidence" value="ECO:0007669"/>
    <property type="project" value="TreeGrafter"/>
</dbReference>
<evidence type="ECO:0000256" key="6">
    <source>
        <dbReference type="ARBA" id="ARBA00023110"/>
    </source>
</evidence>
<dbReference type="GO" id="GO:0006405">
    <property type="term" value="P:RNA export from nucleus"/>
    <property type="evidence" value="ECO:0007669"/>
    <property type="project" value="TreeGrafter"/>
</dbReference>
<feature type="domain" description="PPIase FKBP-type" evidence="10">
    <location>
        <begin position="1642"/>
        <end position="1730"/>
    </location>
</feature>
<dbReference type="InterPro" id="IPR042533">
    <property type="entry name" value="Nucleoporin_Nup155_C_1"/>
</dbReference>
<keyword evidence="6 9" id="KW-0697">Rotamase</keyword>
<dbReference type="GO" id="GO:0006606">
    <property type="term" value="P:protein import into nucleus"/>
    <property type="evidence" value="ECO:0007669"/>
    <property type="project" value="TreeGrafter"/>
</dbReference>
<organism evidence="11 12">
    <name type="scientific">Strongyloides stercoralis</name>
    <name type="common">Threadworm</name>
    <dbReference type="NCBI Taxonomy" id="6248"/>
    <lineage>
        <taxon>Eukaryota</taxon>
        <taxon>Metazoa</taxon>
        <taxon>Ecdysozoa</taxon>
        <taxon>Nematoda</taxon>
        <taxon>Chromadorea</taxon>
        <taxon>Rhabditida</taxon>
        <taxon>Tylenchina</taxon>
        <taxon>Panagrolaimomorpha</taxon>
        <taxon>Strongyloidoidea</taxon>
        <taxon>Strongyloididae</taxon>
        <taxon>Strongyloides</taxon>
    </lineage>
</organism>
<keyword evidence="8" id="KW-0539">Nucleus</keyword>
<dbReference type="InterPro" id="IPR046357">
    <property type="entry name" value="PPIase_dom_sf"/>
</dbReference>
<dbReference type="PANTHER" id="PTHR10350:SF6">
    <property type="entry name" value="NUCLEAR PORE COMPLEX PROTEIN NUP155"/>
    <property type="match status" value="1"/>
</dbReference>
<keyword evidence="7 9" id="KW-0413">Isomerase</keyword>
<dbReference type="GO" id="GO:0003755">
    <property type="term" value="F:peptidyl-prolyl cis-trans isomerase activity"/>
    <property type="evidence" value="ECO:0007669"/>
    <property type="project" value="UniProtKB-KW"/>
</dbReference>
<dbReference type="WBParaSite" id="TCONS_00010725.p1">
    <property type="protein sequence ID" value="TCONS_00010725.p1"/>
    <property type="gene ID" value="XLOC_004252"/>
</dbReference>
<comment type="subcellular location">
    <subcellularLocation>
        <location evidence="2">Nucleus</location>
    </subcellularLocation>
</comment>
<evidence type="ECO:0000313" key="11">
    <source>
        <dbReference type="Proteomes" id="UP000035681"/>
    </source>
</evidence>
<evidence type="ECO:0000256" key="4">
    <source>
        <dbReference type="ARBA" id="ARBA00013194"/>
    </source>
</evidence>
<evidence type="ECO:0000256" key="2">
    <source>
        <dbReference type="ARBA" id="ARBA00004123"/>
    </source>
</evidence>
<dbReference type="SUPFAM" id="SSF54534">
    <property type="entry name" value="FKBP-like"/>
    <property type="match status" value="2"/>
</dbReference>
<dbReference type="EC" id="5.2.1.8" evidence="4 9"/>
<dbReference type="Gene3D" id="1.20.58.1780">
    <property type="match status" value="1"/>
</dbReference>
<proteinExistence type="inferred from homology"/>
<dbReference type="InterPro" id="IPR004870">
    <property type="entry name" value="Nucleoporin_Nup155"/>
</dbReference>
<protein>
    <recommendedName>
        <fullName evidence="4 9">peptidylprolyl isomerase</fullName>
        <ecNumber evidence="4 9">5.2.1.8</ecNumber>
    </recommendedName>
</protein>
<dbReference type="Pfam" id="PF03177">
    <property type="entry name" value="Nucleoporin_C"/>
    <property type="match status" value="1"/>
</dbReference>
<dbReference type="PROSITE" id="PS50059">
    <property type="entry name" value="FKBP_PPIASE"/>
    <property type="match status" value="1"/>
</dbReference>
<dbReference type="InterPro" id="IPR007187">
    <property type="entry name" value="Nucleoporin_Nup133/Nup155_C"/>
</dbReference>
<dbReference type="GO" id="GO:0000972">
    <property type="term" value="P:transcription-dependent tethering of RNA polymerase II gene DNA at nuclear periphery"/>
    <property type="evidence" value="ECO:0007669"/>
    <property type="project" value="TreeGrafter"/>
</dbReference>
<evidence type="ECO:0000259" key="10">
    <source>
        <dbReference type="PROSITE" id="PS50059"/>
    </source>
</evidence>
<dbReference type="Pfam" id="PF08801">
    <property type="entry name" value="Nucleoporin_N"/>
    <property type="match status" value="1"/>
</dbReference>
<dbReference type="Gene3D" id="3.10.50.40">
    <property type="match status" value="2"/>
</dbReference>
<keyword evidence="11" id="KW-1185">Reference proteome</keyword>
<evidence type="ECO:0000256" key="3">
    <source>
        <dbReference type="ARBA" id="ARBA00007373"/>
    </source>
</evidence>
<dbReference type="InterPro" id="IPR001179">
    <property type="entry name" value="PPIase_FKBP_dom"/>
</dbReference>
<dbReference type="AlphaFoldDB" id="A0AAF5DFB1"/>
<dbReference type="GO" id="GO:0017056">
    <property type="term" value="F:structural constituent of nuclear pore"/>
    <property type="evidence" value="ECO:0007669"/>
    <property type="project" value="InterPro"/>
</dbReference>
<comment type="catalytic activity">
    <reaction evidence="1 9">
        <text>[protein]-peptidylproline (omega=180) = [protein]-peptidylproline (omega=0)</text>
        <dbReference type="Rhea" id="RHEA:16237"/>
        <dbReference type="Rhea" id="RHEA-COMP:10747"/>
        <dbReference type="Rhea" id="RHEA-COMP:10748"/>
        <dbReference type="ChEBI" id="CHEBI:83833"/>
        <dbReference type="ChEBI" id="CHEBI:83834"/>
        <dbReference type="EC" id="5.2.1.8"/>
    </reaction>
</comment>
<evidence type="ECO:0000256" key="9">
    <source>
        <dbReference type="PROSITE-ProRule" id="PRU00277"/>
    </source>
</evidence>
<dbReference type="PANTHER" id="PTHR10350">
    <property type="entry name" value="NUCLEAR PORE COMPLEX PROTEIN NUP155"/>
    <property type="match status" value="1"/>
</dbReference>
<accession>A0AAF5DFB1</accession>
<evidence type="ECO:0000256" key="1">
    <source>
        <dbReference type="ARBA" id="ARBA00000971"/>
    </source>
</evidence>
<comment type="similarity">
    <text evidence="3">Belongs to the non-repetitive/WGA-negative nucleoporin family.</text>
</comment>
<sequence length="1736" mass="198583">IVVITNNKMNLDTSGYLGYDEFENRGFVVNNSEKLNMGLSIPEKDLVSDILLSDRAGSDFFSVLKLQNSFNPNGFLTTVSGARDEDYCCLEDYDINELRDLKCSSIPEELKDQFHGSTSISNYGTFPIINRSWMSIDNEFFIWQDETRSDMAMFPMTSTIHLAKVGVVGSGLFKNDEFPYILVLITAREAVIIPLKFESPNRLPVGDYKKAMLFFGADSKLHVSLGGEKINDFVITNEGRILMISGTSLLEIEYRTKGWFGGRQAKLINHSKSFLSFLVPTIPFLSSNDEYIKITVDNSRGIIHILSSIGNILVYLLCNDGKTITEIGEITNERIVYLAGRFCKVHEMLFQNIVCIVPIESWISQFVSFMAVTALGTRLYFGLQMNQPKQFLEDNLRVDSDYNAIILAHIRLEPQNEKFNHLLPISRCVYNAMVTRESTIICYGCDNGATDSFIVVYSNIHFPFYSPLLENFQVVRFKGVVWDMEETTRSQLISKINRSLPYKIPKTTVPVACMTDENLLTYCYKIVTATTISTFEQVSPLVTLQNFIQVEEFDSKKFEQFVSIHGRINILSMTLQIICSDASRNNIIKTNAKKLFSLMHGEPLLVHEKISRPSFVTRPVVTQTQVPIPNQQIEYHASQSFKKSEMLDSGFETSNVIYSTAHDASYTFFSRVIGSLWVSELVVVKKRKDNEYHSTIDNKQARHIIQKLKTFLKEIETAPSFLRNFKPLDVLRDATDYFSKQTLGSQSVSEKNFAKQKERESMVNFVSMVSNTVELLELWDIFVKNNLTIVCNQLPVDLRTILVKSKFFELLFENDIIIKKMLRGLFRMHLKDNASVSELSSNLRNLCPSFFSDDEHKLLEAEGLLKEATEAINIETKEHLVQKSTKILLSVSDQVDISKCIKFLVKLRFYKHAVQFCIKLSEKFDHGHLSDMYIEQPKSILTNDRVTHAVEKVRFCYSSISFILLELGKEIKNKSNKLATEDLRHDIIAFILRTASKTGLYKIYEDAVLEDDKFIMKYFSVNDFRDYLLWYIRQKDCPIHFKKLVDVQRLATDGHEYMAELLYEKALDQTLSIDMDTRIFWLSQAVVFIQSSKGSAAQTKNMLAIKEALECAEVQNFVAKELELYINNTLIKVTDSFDHDKLNYGKQILHELRKCIWRLNDVIEKVVNQFNIPLANLVIYKAVIGGNISMENICGFWDAIIEDSLKYFKIKKENADQVCSRLLGIFKRIETAPSINSASIPKIHIIIRLLDFFIASEMEFSDVISFCHNSFLSIDSLIDGINYTICHEKYDNPEDFPILKYLTGIIVELSRNIADGKLRLPFERCQKLKRKLLDVHGSSQLLLQRLDLGIYSMSIFLRWCYIYLFLLPFINCNPIKLLNQKWARMFSHNSYNRNIDPLNFSSEDDYQDEALKENYGYSSQGLKDLDEVGALTGGGDSSNLQVMRPYYTMTDMTANGNKQGLGSYIHILPDEEYGDKPIYTLGGSFSGGLEPAEERSWELDDGTSVEIIKKIPDSKCKIKVEKWDHVEQFFKLTDKSGRIIGNNFGKSPFSFEVGGNQVLASMSEAMLGMCIKEQRKVIIPSDAFEDFEAPRGSKPGEDLYYFIELKSIFRPIAGESWYENNGLHITQTHVIAPEICRKAEEGDKIHQHYSVWLEDGTLVDSSYTRNKPFIFKLGSGQVIKGMDQAMLGMCEGEKRKLVIPPELAYGEKGRPPLIPQNSPLHFEIELVKLIKKNDEL</sequence>
<dbReference type="Proteomes" id="UP000035681">
    <property type="component" value="Unplaced"/>
</dbReference>
<evidence type="ECO:0000256" key="5">
    <source>
        <dbReference type="ARBA" id="ARBA00022448"/>
    </source>
</evidence>
<evidence type="ECO:0000313" key="12">
    <source>
        <dbReference type="WBParaSite" id="TCONS_00010725.p1"/>
    </source>
</evidence>
<reference evidence="12" key="1">
    <citation type="submission" date="2024-02" db="UniProtKB">
        <authorList>
            <consortium name="WormBaseParasite"/>
        </authorList>
    </citation>
    <scope>IDENTIFICATION</scope>
</reference>